<dbReference type="PANTHER" id="PTHR36842:SF1">
    <property type="entry name" value="PROTEIN TOLB"/>
    <property type="match status" value="1"/>
</dbReference>
<dbReference type="InterPro" id="IPR011659">
    <property type="entry name" value="WD40"/>
</dbReference>
<sequence length="644" mass="70116">MNTSAGEALTFQEARRQYDRLRAAYLAEKISAAEFQAAADRILVVDENGQMWQIGVSSGKWYRYDTGQWVEAAPEALPPRPPETLDEEQLKQQPPAPEMLADLALARPTFKFRKVYLWILVPLALLVGFACWLLALGAAGTAGMVAYIWRDAPTVTFTPTNTITPSVSPTPTRTHTPTRLPSLTATITLTPTQTKTPRPTPLPSQEPTTAPNLMLRAPEGPWLLMKTSRGLYVLAPDGTELTLITDETIISPDSIQSAIAPKGGRIAYITEDEDSRVYGLTLHIVRLPDLVEEQSIALIAREAEGNTSRRSSEAVRAISEQNSLAWSPDGKSLAFIALMDAPSADVYVYSLETGETTRISEDTNQEFNPQWSPDGSHVVYFTASAFGDGESLTMRGAYAAPPFENSGRVTLYSAATQGEELAGWAAPREALFYSRDPDCGGYNLRRINVETALSTSLTGGCFNDIAVDPGSGNVMLTVDEDLKEDCSCASQPLNAGMYFIPGSMGLPRSLSTEETVGVYWQPEARLFYVTTYDDELLAITPEQVSFDIPASVAGMLPEISPVSGVWAWSSSEAGSQAGIWVGTRSSTPRQIFDRPASFPRWGAQGRRLLFTSGLSLYVADEPEFVPFPLTTLPGTLLEAAWVVK</sequence>
<gene>
    <name evidence="4" type="ORF">ADN00_11280</name>
</gene>
<protein>
    <recommendedName>
        <fullName evidence="6">Dipeptidylpeptidase IV N-terminal domain-containing protein</fullName>
    </recommendedName>
</protein>
<feature type="transmembrane region" description="Helical" evidence="3">
    <location>
        <begin position="116"/>
        <end position="149"/>
    </location>
</feature>
<dbReference type="Proteomes" id="UP000050417">
    <property type="component" value="Unassembled WGS sequence"/>
</dbReference>
<dbReference type="InterPro" id="IPR011042">
    <property type="entry name" value="6-blade_b-propeller_TolB-like"/>
</dbReference>
<keyword evidence="3" id="KW-0812">Transmembrane</keyword>
<dbReference type="RefSeq" id="WP_075063116.1">
    <property type="nucleotide sequence ID" value="NZ_LGCL01000025.1"/>
</dbReference>
<dbReference type="AlphaFoldDB" id="A0A0N8GMX8"/>
<feature type="compositionally biased region" description="Low complexity" evidence="2">
    <location>
        <begin position="160"/>
        <end position="197"/>
    </location>
</feature>
<keyword evidence="5" id="KW-1185">Reference proteome</keyword>
<dbReference type="OrthoDB" id="108903at2"/>
<dbReference type="Gene3D" id="2.120.10.30">
    <property type="entry name" value="TolB, C-terminal domain"/>
    <property type="match status" value="1"/>
</dbReference>
<evidence type="ECO:0008006" key="6">
    <source>
        <dbReference type="Google" id="ProtNLM"/>
    </source>
</evidence>
<dbReference type="PANTHER" id="PTHR36842">
    <property type="entry name" value="PROTEIN TOLB HOMOLOG"/>
    <property type="match status" value="1"/>
</dbReference>
<dbReference type="EMBL" id="LGCL01000025">
    <property type="protein sequence ID" value="KPL76538.1"/>
    <property type="molecule type" value="Genomic_DNA"/>
</dbReference>
<reference evidence="4 5" key="1">
    <citation type="submission" date="2015-07" db="EMBL/GenBank/DDBJ databases">
        <title>Genome sequence of Ornatilinea apprima DSM 23815.</title>
        <authorList>
            <person name="Hemp J."/>
            <person name="Ward L.M."/>
            <person name="Pace L.A."/>
            <person name="Fischer W.W."/>
        </authorList>
    </citation>
    <scope>NUCLEOTIDE SEQUENCE [LARGE SCALE GENOMIC DNA]</scope>
    <source>
        <strain evidence="4 5">P3M-1</strain>
    </source>
</reference>
<evidence type="ECO:0000313" key="5">
    <source>
        <dbReference type="Proteomes" id="UP000050417"/>
    </source>
</evidence>
<evidence type="ECO:0000256" key="1">
    <source>
        <dbReference type="ARBA" id="ARBA00009820"/>
    </source>
</evidence>
<proteinExistence type="inferred from homology"/>
<organism evidence="4 5">
    <name type="scientific">Ornatilinea apprima</name>
    <dbReference type="NCBI Taxonomy" id="1134406"/>
    <lineage>
        <taxon>Bacteria</taxon>
        <taxon>Bacillati</taxon>
        <taxon>Chloroflexota</taxon>
        <taxon>Anaerolineae</taxon>
        <taxon>Anaerolineales</taxon>
        <taxon>Anaerolineaceae</taxon>
        <taxon>Ornatilinea</taxon>
    </lineage>
</organism>
<evidence type="ECO:0000313" key="4">
    <source>
        <dbReference type="EMBL" id="KPL76538.1"/>
    </source>
</evidence>
<dbReference type="Pfam" id="PF07676">
    <property type="entry name" value="PD40"/>
    <property type="match status" value="1"/>
</dbReference>
<evidence type="ECO:0000256" key="3">
    <source>
        <dbReference type="SAM" id="Phobius"/>
    </source>
</evidence>
<comment type="similarity">
    <text evidence="1">Belongs to the TolB family.</text>
</comment>
<feature type="region of interest" description="Disordered" evidence="2">
    <location>
        <begin position="160"/>
        <end position="212"/>
    </location>
</feature>
<dbReference type="STRING" id="1134406.ADN00_11280"/>
<keyword evidence="3" id="KW-0472">Membrane</keyword>
<keyword evidence="3" id="KW-1133">Transmembrane helix</keyword>
<name>A0A0N8GMX8_9CHLR</name>
<evidence type="ECO:0000256" key="2">
    <source>
        <dbReference type="SAM" id="MobiDB-lite"/>
    </source>
</evidence>
<dbReference type="SUPFAM" id="SSF82171">
    <property type="entry name" value="DPP6 N-terminal domain-like"/>
    <property type="match status" value="1"/>
</dbReference>
<comment type="caution">
    <text evidence="4">The sequence shown here is derived from an EMBL/GenBank/DDBJ whole genome shotgun (WGS) entry which is preliminary data.</text>
</comment>
<accession>A0A0N8GMX8</accession>